<dbReference type="GO" id="GO:0008320">
    <property type="term" value="F:protein transmembrane transporter activity"/>
    <property type="evidence" value="ECO:0007669"/>
    <property type="project" value="TreeGrafter"/>
</dbReference>
<evidence type="ECO:0000256" key="2">
    <source>
        <dbReference type="ARBA" id="ARBA00007294"/>
    </source>
</evidence>
<keyword evidence="3" id="KW-0813">Transport</keyword>
<evidence type="ECO:0000256" key="6">
    <source>
        <dbReference type="ARBA" id="ARBA00022946"/>
    </source>
</evidence>
<evidence type="ECO:0000256" key="1">
    <source>
        <dbReference type="ARBA" id="ARBA00004448"/>
    </source>
</evidence>
<comment type="caution">
    <text evidence="11">Lacks conserved residue(s) required for the propagation of feature annotation.</text>
</comment>
<dbReference type="VEuPathDB" id="FungiDB:GWK60_A03663"/>
<protein>
    <recommendedName>
        <fullName evidence="11">Succinate dehydrogenase [ubiquinone] cytochrome b small subunit</fullName>
    </recommendedName>
</protein>
<dbReference type="PANTHER" id="PTHR13337:SF2">
    <property type="entry name" value="SUCCINATE DEHYDROGENASE [UBIQUINONE] CYTOCHROME B SMALL SUBUNIT, MITOCHONDRIAL"/>
    <property type="match status" value="1"/>
</dbReference>
<dbReference type="VEuPathDB" id="FungiDB:B1J91_A03784g"/>
<keyword evidence="9 11" id="KW-0472">Membrane</keyword>
<feature type="binding site" evidence="10">
    <location>
        <position position="169"/>
    </location>
    <ligand>
        <name>a ubiquinone</name>
        <dbReference type="ChEBI" id="CHEBI:16389"/>
        <note>ligand shared with IP/SDHB</note>
    </ligand>
</feature>
<sequence length="226" mass="26220">MGGDDTIVKWQVSSTSYLNCLLHDRLGDRDFYSGRNIIHNKRERTMMRLGLMGPRNANVYLRRCISHVRFNSVVSSAKDAPRTTETHDKELSAEMKGPQMYKCEQPTQPEDSFQNDYHEYINYTLLPLTVGTFGSVIYTGEVHPMLDFTISSLFLFSTHYHFTSLILDYIPKEKFKRLHKLAIYLLYSATGFGLFGIYELETSNNGVVDLVRKLWSEDDSQIFFRK</sequence>
<dbReference type="EMBL" id="LLZZ01000157">
    <property type="protein sequence ID" value="KTA97693.1"/>
    <property type="molecule type" value="Genomic_DNA"/>
</dbReference>
<evidence type="ECO:0000256" key="5">
    <source>
        <dbReference type="ARBA" id="ARBA00022792"/>
    </source>
</evidence>
<proteinExistence type="inferred from homology"/>
<evidence type="ECO:0000256" key="9">
    <source>
        <dbReference type="ARBA" id="ARBA00023136"/>
    </source>
</evidence>
<comment type="similarity">
    <text evidence="2 11">Belongs to the CybS family.</text>
</comment>
<dbReference type="PANTHER" id="PTHR13337">
    <property type="entry name" value="SUCCINATE DEHYDROGENASE"/>
    <property type="match status" value="1"/>
</dbReference>
<evidence type="ECO:0000256" key="4">
    <source>
        <dbReference type="ARBA" id="ARBA00022692"/>
    </source>
</evidence>
<evidence type="ECO:0000313" key="12">
    <source>
        <dbReference type="EMBL" id="KTA97693.1"/>
    </source>
</evidence>
<keyword evidence="7 11" id="KW-1133">Transmembrane helix</keyword>
<dbReference type="Proteomes" id="UP000054886">
    <property type="component" value="Unassembled WGS sequence"/>
</dbReference>
<keyword evidence="8 11" id="KW-0496">Mitochondrion</keyword>
<dbReference type="InterPro" id="IPR007992">
    <property type="entry name" value="CybS"/>
</dbReference>
<keyword evidence="4 11" id="KW-0812">Transmembrane</keyword>
<accession>A0A0W0CQ16</accession>
<evidence type="ECO:0000256" key="8">
    <source>
        <dbReference type="ARBA" id="ARBA00023128"/>
    </source>
</evidence>
<dbReference type="VEuPathDB" id="FungiDB:CAGL0A03784g"/>
<dbReference type="VEuPathDB" id="FungiDB:GVI51_A03619"/>
<keyword evidence="6 11" id="KW-0809">Transit peptide</keyword>
<evidence type="ECO:0000256" key="7">
    <source>
        <dbReference type="ARBA" id="ARBA00022989"/>
    </source>
</evidence>
<organism evidence="12 13">
    <name type="scientific">Candida glabrata</name>
    <name type="common">Yeast</name>
    <name type="synonym">Torulopsis glabrata</name>
    <dbReference type="NCBI Taxonomy" id="5478"/>
    <lineage>
        <taxon>Eukaryota</taxon>
        <taxon>Fungi</taxon>
        <taxon>Dikarya</taxon>
        <taxon>Ascomycota</taxon>
        <taxon>Saccharomycotina</taxon>
        <taxon>Saccharomycetes</taxon>
        <taxon>Saccharomycetales</taxon>
        <taxon>Saccharomycetaceae</taxon>
        <taxon>Nakaseomyces</taxon>
    </lineage>
</organism>
<dbReference type="GO" id="GO:0045039">
    <property type="term" value="P:protein insertion into mitochondrial inner membrane"/>
    <property type="evidence" value="ECO:0007669"/>
    <property type="project" value="TreeGrafter"/>
</dbReference>
<evidence type="ECO:0000256" key="11">
    <source>
        <dbReference type="RuleBase" id="RU364031"/>
    </source>
</evidence>
<reference evidence="12 13" key="1">
    <citation type="submission" date="2015-10" db="EMBL/GenBank/DDBJ databases">
        <title>Draft genomes sequences of Candida glabrata isolates 1A, 1B, 2A, 2B, 3A and 3B.</title>
        <authorList>
            <person name="Haavelsrud O.E."/>
            <person name="Gaustad P."/>
        </authorList>
    </citation>
    <scope>NUCLEOTIDE SEQUENCE [LARGE SCALE GENOMIC DNA]</scope>
    <source>
        <strain evidence="12">910700640</strain>
    </source>
</reference>
<comment type="subcellular location">
    <subcellularLocation>
        <location evidence="1 11">Mitochondrion inner membrane</location>
        <topology evidence="1 11">Multi-pass membrane protein</topology>
    </subcellularLocation>
</comment>
<evidence type="ECO:0000256" key="3">
    <source>
        <dbReference type="ARBA" id="ARBA00022448"/>
    </source>
</evidence>
<dbReference type="GO" id="GO:0042721">
    <property type="term" value="C:TIM22 mitochondrial import inner membrane insertion complex"/>
    <property type="evidence" value="ECO:0007669"/>
    <property type="project" value="TreeGrafter"/>
</dbReference>
<dbReference type="Gene3D" id="1.20.1300.10">
    <property type="entry name" value="Fumarate reductase/succinate dehydrogenase, transmembrane subunit"/>
    <property type="match status" value="1"/>
</dbReference>
<dbReference type="InterPro" id="IPR034804">
    <property type="entry name" value="SQR/QFR_C/D"/>
</dbReference>
<name>A0A0W0CQ16_CANGB</name>
<dbReference type="Pfam" id="PF05328">
    <property type="entry name" value="CybS"/>
    <property type="match status" value="1"/>
</dbReference>
<dbReference type="AlphaFoldDB" id="A0A0W0CQ16"/>
<evidence type="ECO:0000256" key="10">
    <source>
        <dbReference type="PIRSR" id="PIRSR607992-1"/>
    </source>
</evidence>
<gene>
    <name evidence="12" type="ORF">AO440_000102</name>
</gene>
<comment type="caution">
    <text evidence="12">The sequence shown here is derived from an EMBL/GenBank/DDBJ whole genome shotgun (WGS) entry which is preliminary data.</text>
</comment>
<evidence type="ECO:0000313" key="13">
    <source>
        <dbReference type="Proteomes" id="UP000054886"/>
    </source>
</evidence>
<keyword evidence="5 11" id="KW-0999">Mitochondrion inner membrane</keyword>
<feature type="transmembrane region" description="Helical" evidence="11">
    <location>
        <begin position="181"/>
        <end position="198"/>
    </location>
</feature>